<reference evidence="1" key="2">
    <citation type="submission" date="2021-04" db="EMBL/GenBank/DDBJ databases">
        <authorList>
            <person name="Gilroy R."/>
        </authorList>
    </citation>
    <scope>NUCLEOTIDE SEQUENCE</scope>
    <source>
        <strain evidence="1">421</strain>
    </source>
</reference>
<name>A0A9D1RH00_9FIRM</name>
<gene>
    <name evidence="1" type="ORF">IAA48_07870</name>
</gene>
<comment type="caution">
    <text evidence="1">The sequence shown here is derived from an EMBL/GenBank/DDBJ whole genome shotgun (WGS) entry which is preliminary data.</text>
</comment>
<protein>
    <submittedName>
        <fullName evidence="1">Nucleotidyltransferase family protein</fullName>
    </submittedName>
</protein>
<dbReference type="EMBL" id="DXGE01000034">
    <property type="protein sequence ID" value="HIW86396.1"/>
    <property type="molecule type" value="Genomic_DNA"/>
</dbReference>
<evidence type="ECO:0000313" key="2">
    <source>
        <dbReference type="Proteomes" id="UP000824205"/>
    </source>
</evidence>
<proteinExistence type="predicted"/>
<dbReference type="Proteomes" id="UP000824205">
    <property type="component" value="Unassembled WGS sequence"/>
</dbReference>
<accession>A0A9D1RH00</accession>
<dbReference type="AlphaFoldDB" id="A0A9D1RH00"/>
<dbReference type="InterPro" id="IPR039498">
    <property type="entry name" value="NTP_transf_5"/>
</dbReference>
<sequence length="376" mass="43586">MSVLNSVETEYLLCVLRAAVNGETAAAPPVGIDWNQFFALSKKQEVYSMVAQSIDYSYLPPDIARELNDHSKSELVRLIAMQNELKAIEEQLEKNEIGYMLLKGSVIRNYYPKQSMRQMSDIDIMYDPQKRDILLEIMKKRGYKMKSDGDNSDDFVKAPYYTFEFHRDLFKDVYGFCPDFSFVWDHAERSAEKPFEYIMCAEDLYLFHIAHMYKHGILGGFGVRFLVDTYLILKKNPDMDTALLQRQLGKLNLSDFEEKIKILSFSVMEDKALTEEQTALLNDIIQNSIFGAADNIDIAAAYEAYNAANGGGVLGYLKNRIFPSKQQMQSMYPQLKEKEYLLPYYYFKRLFKNLFTSFSKGVKEVREIRNIANKEK</sequence>
<reference evidence="1" key="1">
    <citation type="journal article" date="2021" name="PeerJ">
        <title>Extensive microbial diversity within the chicken gut microbiome revealed by metagenomics and culture.</title>
        <authorList>
            <person name="Gilroy R."/>
            <person name="Ravi A."/>
            <person name="Getino M."/>
            <person name="Pursley I."/>
            <person name="Horton D.L."/>
            <person name="Alikhan N.F."/>
            <person name="Baker D."/>
            <person name="Gharbi K."/>
            <person name="Hall N."/>
            <person name="Watson M."/>
            <person name="Adriaenssens E.M."/>
            <person name="Foster-Nyarko E."/>
            <person name="Jarju S."/>
            <person name="Secka A."/>
            <person name="Antonio M."/>
            <person name="Oren A."/>
            <person name="Chaudhuri R.R."/>
            <person name="La Ragione R."/>
            <person name="Hildebrand F."/>
            <person name="Pallen M.J."/>
        </authorList>
    </citation>
    <scope>NUCLEOTIDE SEQUENCE</scope>
    <source>
        <strain evidence="1">421</strain>
    </source>
</reference>
<organism evidence="1 2">
    <name type="scientific">Candidatus Eubacterium faecipullorum</name>
    <dbReference type="NCBI Taxonomy" id="2838571"/>
    <lineage>
        <taxon>Bacteria</taxon>
        <taxon>Bacillati</taxon>
        <taxon>Bacillota</taxon>
        <taxon>Clostridia</taxon>
        <taxon>Eubacteriales</taxon>
        <taxon>Eubacteriaceae</taxon>
        <taxon>Eubacterium</taxon>
    </lineage>
</organism>
<dbReference type="Gene3D" id="3.30.460.40">
    <property type="match status" value="1"/>
</dbReference>
<dbReference type="Pfam" id="PF14907">
    <property type="entry name" value="NTP_transf_5"/>
    <property type="match status" value="1"/>
</dbReference>
<evidence type="ECO:0000313" key="1">
    <source>
        <dbReference type="EMBL" id="HIW86396.1"/>
    </source>
</evidence>